<reference evidence="2" key="1">
    <citation type="journal article" date="2014" name="Int. J. Syst. Evol. Microbiol.">
        <title>Complete genome sequence of Corynebacterium casei LMG S-19264T (=DSM 44701T), isolated from a smear-ripened cheese.</title>
        <authorList>
            <consortium name="US DOE Joint Genome Institute (JGI-PGF)"/>
            <person name="Walter F."/>
            <person name="Albersmeier A."/>
            <person name="Kalinowski J."/>
            <person name="Ruckert C."/>
        </authorList>
    </citation>
    <scope>NUCLEOTIDE SEQUENCE</scope>
    <source>
        <strain evidence="2">JCM 4059</strain>
    </source>
</reference>
<sequence>MAFCTMARPPRPGMGPPLLEELGEAPGAAPGDDSLAPPVLVPVMVAAPRLSPHPVTAMSLCT</sequence>
<gene>
    <name evidence="2" type="ORF">GCM10010218_00040</name>
</gene>
<accession>A0A919E855</accession>
<dbReference type="EMBL" id="BNBD01000001">
    <property type="protein sequence ID" value="GHF23624.1"/>
    <property type="molecule type" value="Genomic_DNA"/>
</dbReference>
<proteinExistence type="predicted"/>
<protein>
    <submittedName>
        <fullName evidence="2">Uncharacterized protein</fullName>
    </submittedName>
</protein>
<dbReference type="AlphaFoldDB" id="A0A919E855"/>
<feature type="compositionally biased region" description="Low complexity" evidence="1">
    <location>
        <begin position="16"/>
        <end position="34"/>
    </location>
</feature>
<evidence type="ECO:0000313" key="3">
    <source>
        <dbReference type="Proteomes" id="UP000638313"/>
    </source>
</evidence>
<dbReference type="Proteomes" id="UP000638313">
    <property type="component" value="Unassembled WGS sequence"/>
</dbReference>
<feature type="region of interest" description="Disordered" evidence="1">
    <location>
        <begin position="1"/>
        <end position="34"/>
    </location>
</feature>
<organism evidence="2 3">
    <name type="scientific">Streptomyces mashuensis</name>
    <dbReference type="NCBI Taxonomy" id="33904"/>
    <lineage>
        <taxon>Bacteria</taxon>
        <taxon>Bacillati</taxon>
        <taxon>Actinomycetota</taxon>
        <taxon>Actinomycetes</taxon>
        <taxon>Kitasatosporales</taxon>
        <taxon>Streptomycetaceae</taxon>
        <taxon>Streptomyces</taxon>
    </lineage>
</organism>
<evidence type="ECO:0000256" key="1">
    <source>
        <dbReference type="SAM" id="MobiDB-lite"/>
    </source>
</evidence>
<evidence type="ECO:0000313" key="2">
    <source>
        <dbReference type="EMBL" id="GHF23624.1"/>
    </source>
</evidence>
<keyword evidence="3" id="KW-1185">Reference proteome</keyword>
<name>A0A919E855_9ACTN</name>
<reference evidence="2" key="2">
    <citation type="submission" date="2020-09" db="EMBL/GenBank/DDBJ databases">
        <authorList>
            <person name="Sun Q."/>
            <person name="Ohkuma M."/>
        </authorList>
    </citation>
    <scope>NUCLEOTIDE SEQUENCE</scope>
    <source>
        <strain evidence="2">JCM 4059</strain>
    </source>
</reference>
<comment type="caution">
    <text evidence="2">The sequence shown here is derived from an EMBL/GenBank/DDBJ whole genome shotgun (WGS) entry which is preliminary data.</text>
</comment>